<comment type="caution">
    <text evidence="7">The sequence shown here is derived from an EMBL/GenBank/DDBJ whole genome shotgun (WGS) entry which is preliminary data.</text>
</comment>
<dbReference type="CDD" id="cd00821">
    <property type="entry name" value="PH"/>
    <property type="match status" value="1"/>
</dbReference>
<evidence type="ECO:0000256" key="5">
    <source>
        <dbReference type="SAM" id="MobiDB-lite"/>
    </source>
</evidence>
<dbReference type="SMART" id="SM00233">
    <property type="entry name" value="PH"/>
    <property type="match status" value="1"/>
</dbReference>
<organism evidence="7 8">
    <name type="scientific">Diceros bicornis minor</name>
    <name type="common">South-central black rhinoceros</name>
    <dbReference type="NCBI Taxonomy" id="77932"/>
    <lineage>
        <taxon>Eukaryota</taxon>
        <taxon>Metazoa</taxon>
        <taxon>Chordata</taxon>
        <taxon>Craniata</taxon>
        <taxon>Vertebrata</taxon>
        <taxon>Euteleostomi</taxon>
        <taxon>Mammalia</taxon>
        <taxon>Eutheria</taxon>
        <taxon>Laurasiatheria</taxon>
        <taxon>Perissodactyla</taxon>
        <taxon>Rhinocerotidae</taxon>
        <taxon>Diceros</taxon>
    </lineage>
</organism>
<protein>
    <recommendedName>
        <fullName evidence="6">PH domain-containing protein</fullName>
    </recommendedName>
</protein>
<feature type="region of interest" description="Disordered" evidence="5">
    <location>
        <begin position="69"/>
        <end position="231"/>
    </location>
</feature>
<evidence type="ECO:0000256" key="2">
    <source>
        <dbReference type="ARBA" id="ARBA00004496"/>
    </source>
</evidence>
<dbReference type="Proteomes" id="UP000551758">
    <property type="component" value="Unassembled WGS sequence"/>
</dbReference>
<dbReference type="SUPFAM" id="SSF50729">
    <property type="entry name" value="PH domain-like"/>
    <property type="match status" value="1"/>
</dbReference>
<dbReference type="GO" id="GO:0005886">
    <property type="term" value="C:plasma membrane"/>
    <property type="evidence" value="ECO:0007669"/>
    <property type="project" value="TreeGrafter"/>
</dbReference>
<dbReference type="GO" id="GO:0051898">
    <property type="term" value="P:negative regulation of phosphatidylinositol 3-kinase/protein kinase B signal transduction"/>
    <property type="evidence" value="ECO:0007669"/>
    <property type="project" value="TreeGrafter"/>
</dbReference>
<dbReference type="AlphaFoldDB" id="A0A7J7EDT9"/>
<dbReference type="GO" id="GO:0005737">
    <property type="term" value="C:cytoplasm"/>
    <property type="evidence" value="ECO:0007669"/>
    <property type="project" value="UniProtKB-SubCell"/>
</dbReference>
<dbReference type="FunFam" id="2.30.29.30:FF:000270">
    <property type="entry name" value="Pleckstrin homology-like domain family A member 3"/>
    <property type="match status" value="1"/>
</dbReference>
<comment type="subcellular location">
    <subcellularLocation>
        <location evidence="2">Cytoplasm</location>
    </subcellularLocation>
    <subcellularLocation>
        <location evidence="1">Membrane</location>
        <topology evidence="1">Peripheral membrane protein</topology>
    </subcellularLocation>
</comment>
<dbReference type="PANTHER" id="PTHR15478:SF5">
    <property type="entry name" value="PLECKSTRIN HOMOLOGY-LIKE DOMAIN FAMILY A MEMBER 3"/>
    <property type="match status" value="1"/>
</dbReference>
<feature type="compositionally biased region" description="Gly residues" evidence="5">
    <location>
        <begin position="102"/>
        <end position="127"/>
    </location>
</feature>
<evidence type="ECO:0000313" key="8">
    <source>
        <dbReference type="Proteomes" id="UP000551758"/>
    </source>
</evidence>
<dbReference type="Gene3D" id="2.30.29.30">
    <property type="entry name" value="Pleckstrin-homology domain (PH domain)/Phosphotyrosine-binding domain (PTB)"/>
    <property type="match status" value="1"/>
</dbReference>
<feature type="compositionally biased region" description="Basic residues" evidence="5">
    <location>
        <begin position="18"/>
        <end position="31"/>
    </location>
</feature>
<proteinExistence type="predicted"/>
<dbReference type="EMBL" id="JACDTQ010003506">
    <property type="protein sequence ID" value="KAF5913980.1"/>
    <property type="molecule type" value="Genomic_DNA"/>
</dbReference>
<evidence type="ECO:0000256" key="1">
    <source>
        <dbReference type="ARBA" id="ARBA00004170"/>
    </source>
</evidence>
<evidence type="ECO:0000256" key="4">
    <source>
        <dbReference type="ARBA" id="ARBA00023136"/>
    </source>
</evidence>
<evidence type="ECO:0000313" key="7">
    <source>
        <dbReference type="EMBL" id="KAF5913980.1"/>
    </source>
</evidence>
<feature type="domain" description="PH" evidence="6">
    <location>
        <begin position="236"/>
        <end position="332"/>
    </location>
</feature>
<feature type="compositionally biased region" description="Low complexity" evidence="5">
    <location>
        <begin position="169"/>
        <end position="185"/>
    </location>
</feature>
<dbReference type="GO" id="GO:0042771">
    <property type="term" value="P:intrinsic apoptotic signaling pathway in response to DNA damage by p53 class mediator"/>
    <property type="evidence" value="ECO:0007669"/>
    <property type="project" value="TreeGrafter"/>
</dbReference>
<dbReference type="InterPro" id="IPR011993">
    <property type="entry name" value="PH-like_dom_sf"/>
</dbReference>
<feature type="region of interest" description="Disordered" evidence="5">
    <location>
        <begin position="1"/>
        <end position="52"/>
    </location>
</feature>
<evidence type="ECO:0000256" key="3">
    <source>
        <dbReference type="ARBA" id="ARBA00022490"/>
    </source>
</evidence>
<feature type="compositionally biased region" description="Basic residues" evidence="5">
    <location>
        <begin position="203"/>
        <end position="218"/>
    </location>
</feature>
<keyword evidence="8" id="KW-1185">Reference proteome</keyword>
<accession>A0A7J7EDT9</accession>
<dbReference type="InterPro" id="IPR001849">
    <property type="entry name" value="PH_domain"/>
</dbReference>
<dbReference type="GO" id="GO:1901981">
    <property type="term" value="F:phosphatidylinositol phosphate binding"/>
    <property type="evidence" value="ECO:0007669"/>
    <property type="project" value="InterPro"/>
</dbReference>
<keyword evidence="4" id="KW-0472">Membrane</keyword>
<name>A0A7J7EDT9_DICBM</name>
<gene>
    <name evidence="7" type="ORF">HPG69_010138</name>
</gene>
<dbReference type="GO" id="GO:0043065">
    <property type="term" value="P:positive regulation of apoptotic process"/>
    <property type="evidence" value="ECO:0007669"/>
    <property type="project" value="InterPro"/>
</dbReference>
<keyword evidence="3" id="KW-0963">Cytoplasm</keyword>
<dbReference type="InterPro" id="IPR042832">
    <property type="entry name" value="PHLA1/2/3"/>
</dbReference>
<evidence type="ECO:0000259" key="6">
    <source>
        <dbReference type="SMART" id="SM00233"/>
    </source>
</evidence>
<dbReference type="PANTHER" id="PTHR15478">
    <property type="entry name" value="PLECKSTRIN HOMOLOGY-LIKE DOMAIN, PQ-RICH PROTEIN"/>
    <property type="match status" value="1"/>
</dbReference>
<reference evidence="7 8" key="1">
    <citation type="journal article" date="2020" name="Mol. Biol. Evol.">
        <title>Interspecific Gene Flow and the Evolution of Specialization in Black and White Rhinoceros.</title>
        <authorList>
            <person name="Moodley Y."/>
            <person name="Westbury M.V."/>
            <person name="Russo I.M."/>
            <person name="Gopalakrishnan S."/>
            <person name="Rakotoarivelo A."/>
            <person name="Olsen R.A."/>
            <person name="Prost S."/>
            <person name="Tunstall T."/>
            <person name="Ryder O.A."/>
            <person name="Dalen L."/>
            <person name="Bruford M.W."/>
        </authorList>
    </citation>
    <scope>NUCLEOTIDE SEQUENCE [LARGE SCALE GENOMIC DNA]</scope>
    <source>
        <strain evidence="7">SBR-YM</strain>
        <tissue evidence="7">Skin</tissue>
    </source>
</reference>
<sequence>MQVPTGATARPQPNKPSRPSRRRPLSSRRRSFPLPPPLSSPRVQGLEEHWFPEAGDESLEAWAAGWAASSRYQPSPPGAQRLQCARGPARAGARRRGEGRGWRAGAGGGPGPGPGCAAGGAGGGRGTCKGMSRELPPSAQTEPRGASWQPGSRAGKLRGHRAAAGRGGEAAVAPDSGVRRTAGGARRAGGGRGQGARPASAGCRRRAPQSREGRRARRSLQPSRELGAPMTAAATVLREGVLEKRSGGLLQLWKRKRCVLTERGLQLFEPKGTGGRPKELSFARIKAVECVESTGRHIYFTLVTEGGGEIDFRCPLEDPGWNAQITLGLVKFKNQQAIQTVRARQSLGAGTLVS</sequence>